<name>A0A1M6NL20_9ACTN</name>
<reference evidence="6 7" key="1">
    <citation type="submission" date="2016-11" db="EMBL/GenBank/DDBJ databases">
        <authorList>
            <person name="Jaros S."/>
            <person name="Januszkiewicz K."/>
            <person name="Wedrychowicz H."/>
        </authorList>
    </citation>
    <scope>NUCLEOTIDE SEQUENCE [LARGE SCALE GENOMIC DNA]</scope>
    <source>
        <strain evidence="6 7">DSM 12906</strain>
    </source>
</reference>
<proteinExistence type="predicted"/>
<organism evidence="6 7">
    <name type="scientific">Tessaracoccus bendigoensis DSM 12906</name>
    <dbReference type="NCBI Taxonomy" id="1123357"/>
    <lineage>
        <taxon>Bacteria</taxon>
        <taxon>Bacillati</taxon>
        <taxon>Actinomycetota</taxon>
        <taxon>Actinomycetes</taxon>
        <taxon>Propionibacteriales</taxon>
        <taxon>Propionibacteriaceae</taxon>
        <taxon>Tessaracoccus</taxon>
    </lineage>
</organism>
<dbReference type="AlphaFoldDB" id="A0A1M6NL20"/>
<evidence type="ECO:0000313" key="6">
    <source>
        <dbReference type="EMBL" id="SHJ96254.1"/>
    </source>
</evidence>
<evidence type="ECO:0000313" key="7">
    <source>
        <dbReference type="Proteomes" id="UP000184512"/>
    </source>
</evidence>
<dbReference type="PANTHER" id="PTHR30520:SF8">
    <property type="entry name" value="NITRITE TRANSPORTER NIRC"/>
    <property type="match status" value="1"/>
</dbReference>
<protein>
    <submittedName>
        <fullName evidence="6">Formate/nitrite transporter FocA, FNT family</fullName>
    </submittedName>
</protein>
<comment type="subcellular location">
    <subcellularLocation>
        <location evidence="1">Membrane</location>
        <topology evidence="1">Multi-pass membrane protein</topology>
    </subcellularLocation>
</comment>
<keyword evidence="2 5" id="KW-0812">Transmembrane</keyword>
<dbReference type="InterPro" id="IPR023271">
    <property type="entry name" value="Aquaporin-like"/>
</dbReference>
<evidence type="ECO:0000256" key="2">
    <source>
        <dbReference type="ARBA" id="ARBA00022692"/>
    </source>
</evidence>
<feature type="transmembrane region" description="Helical" evidence="5">
    <location>
        <begin position="41"/>
        <end position="68"/>
    </location>
</feature>
<dbReference type="STRING" id="1123357.SAMN02745244_03662"/>
<evidence type="ECO:0000256" key="5">
    <source>
        <dbReference type="SAM" id="Phobius"/>
    </source>
</evidence>
<evidence type="ECO:0000256" key="3">
    <source>
        <dbReference type="ARBA" id="ARBA00022989"/>
    </source>
</evidence>
<dbReference type="GO" id="GO:0005886">
    <property type="term" value="C:plasma membrane"/>
    <property type="evidence" value="ECO:0007669"/>
    <property type="project" value="TreeGrafter"/>
</dbReference>
<evidence type="ECO:0000256" key="1">
    <source>
        <dbReference type="ARBA" id="ARBA00004141"/>
    </source>
</evidence>
<feature type="transmembrane region" description="Helical" evidence="5">
    <location>
        <begin position="176"/>
        <end position="195"/>
    </location>
</feature>
<dbReference type="PANTHER" id="PTHR30520">
    <property type="entry name" value="FORMATE TRANSPORTER-RELATED"/>
    <property type="match status" value="1"/>
</dbReference>
<gene>
    <name evidence="6" type="ORF">SAMN02745244_03662</name>
</gene>
<dbReference type="OrthoDB" id="9786493at2"/>
<keyword evidence="3 5" id="KW-1133">Transmembrane helix</keyword>
<feature type="transmembrane region" description="Helical" evidence="5">
    <location>
        <begin position="74"/>
        <end position="94"/>
    </location>
</feature>
<dbReference type="GO" id="GO:0015499">
    <property type="term" value="F:formate transmembrane transporter activity"/>
    <property type="evidence" value="ECO:0007669"/>
    <property type="project" value="TreeGrafter"/>
</dbReference>
<dbReference type="Gene3D" id="1.20.1080.10">
    <property type="entry name" value="Glycerol uptake facilitator protein"/>
    <property type="match status" value="1"/>
</dbReference>
<dbReference type="EMBL" id="FQZG01000118">
    <property type="protein sequence ID" value="SHJ96254.1"/>
    <property type="molecule type" value="Genomic_DNA"/>
</dbReference>
<keyword evidence="4 5" id="KW-0472">Membrane</keyword>
<dbReference type="InterPro" id="IPR000292">
    <property type="entry name" value="For/NO2_transpt"/>
</dbReference>
<accession>A0A1M6NL20</accession>
<dbReference type="Proteomes" id="UP000184512">
    <property type="component" value="Unassembled WGS sequence"/>
</dbReference>
<evidence type="ECO:0000256" key="4">
    <source>
        <dbReference type="ARBA" id="ARBA00023136"/>
    </source>
</evidence>
<keyword evidence="7" id="KW-1185">Reference proteome</keyword>
<feature type="transmembrane region" description="Helical" evidence="5">
    <location>
        <begin position="120"/>
        <end position="140"/>
    </location>
</feature>
<sequence length="278" mass="29964">MVNDHQSHLYPGRVFIEAALEAADIKAHMSKQIRLRYLQRAAMAGVLIGIFYCAYFALSASFAAIPIGGTDLGVVGRLLGAFVFGWALVFIYFTKSELLTSNMMLSSIAVYHRRLTAGRALGLLGLCYLGNFLGGLMLAIPLRFSTLIGGETGHKMVAAVETKLGYLESFSGAGDLFVRAILCNLLINVAMLMVYNGYLTDVFTMALAMVLSVFLFVFLGLEHSVANTVLFTLVGLTHGIELLPAVGNIAIALVGNFVGGGLLIGVYYAFLNDRRSNI</sequence>
<feature type="transmembrane region" description="Helical" evidence="5">
    <location>
        <begin position="249"/>
        <end position="270"/>
    </location>
</feature>
<dbReference type="Pfam" id="PF01226">
    <property type="entry name" value="Form_Nir_trans"/>
    <property type="match status" value="1"/>
</dbReference>